<protein>
    <submittedName>
        <fullName evidence="1">Uncharacterized protein</fullName>
    </submittedName>
</protein>
<proteinExistence type="predicted"/>
<evidence type="ECO:0000313" key="1">
    <source>
        <dbReference type="EMBL" id="GAF72948.1"/>
    </source>
</evidence>
<dbReference type="EMBL" id="BARS01002797">
    <property type="protein sequence ID" value="GAF72948.1"/>
    <property type="molecule type" value="Genomic_DNA"/>
</dbReference>
<comment type="caution">
    <text evidence="1">The sequence shown here is derived from an EMBL/GenBank/DDBJ whole genome shotgun (WGS) entry which is preliminary data.</text>
</comment>
<dbReference type="AlphaFoldDB" id="X0RVZ4"/>
<accession>X0RVZ4</accession>
<reference evidence="1" key="1">
    <citation type="journal article" date="2014" name="Front. Microbiol.">
        <title>High frequency of phylogenetically diverse reductive dehalogenase-homologous genes in deep subseafloor sedimentary metagenomes.</title>
        <authorList>
            <person name="Kawai M."/>
            <person name="Futagami T."/>
            <person name="Toyoda A."/>
            <person name="Takaki Y."/>
            <person name="Nishi S."/>
            <person name="Hori S."/>
            <person name="Arai W."/>
            <person name="Tsubouchi T."/>
            <person name="Morono Y."/>
            <person name="Uchiyama I."/>
            <person name="Ito T."/>
            <person name="Fujiyama A."/>
            <person name="Inagaki F."/>
            <person name="Takami H."/>
        </authorList>
    </citation>
    <scope>NUCLEOTIDE SEQUENCE</scope>
    <source>
        <strain evidence="1">Expedition CK06-06</strain>
    </source>
</reference>
<name>X0RVZ4_9ZZZZ</name>
<gene>
    <name evidence="1" type="ORF">S01H1_05364</name>
</gene>
<sequence>SALDVRKNLKKFSEDFIEEKFHDIKDFNVIPGSTIFLEGKWENIKVATLEDKLKKLIVTFKFKKINIVCINKKTIELFWDYIKK</sequence>
<feature type="non-terminal residue" evidence="1">
    <location>
        <position position="1"/>
    </location>
</feature>
<organism evidence="1">
    <name type="scientific">marine sediment metagenome</name>
    <dbReference type="NCBI Taxonomy" id="412755"/>
    <lineage>
        <taxon>unclassified sequences</taxon>
        <taxon>metagenomes</taxon>
        <taxon>ecological metagenomes</taxon>
    </lineage>
</organism>